<dbReference type="AlphaFoldDB" id="A0ABD1E6G9"/>
<evidence type="ECO:0000256" key="3">
    <source>
        <dbReference type="ARBA" id="ARBA00022801"/>
    </source>
</evidence>
<keyword evidence="3 5" id="KW-0378">Hydrolase</keyword>
<dbReference type="InterPro" id="IPR008181">
    <property type="entry name" value="dUTPase"/>
</dbReference>
<reference evidence="7 8" key="1">
    <citation type="submission" date="2024-05" db="EMBL/GenBank/DDBJ databases">
        <title>Genetic variation in Jamaican populations of the coffee berry borer (Hypothenemus hampei).</title>
        <authorList>
            <person name="Errbii M."/>
            <person name="Myrie A."/>
        </authorList>
    </citation>
    <scope>NUCLEOTIDE SEQUENCE [LARGE SCALE GENOMIC DNA]</scope>
    <source>
        <strain evidence="7">JA-Hopewell-2020-01-JO</strain>
        <tissue evidence="7">Whole body</tissue>
    </source>
</reference>
<comment type="similarity">
    <text evidence="2 5">Belongs to the dUTPase family.</text>
</comment>
<comment type="cofactor">
    <cofactor evidence="5">
        <name>Mg(2+)</name>
        <dbReference type="ChEBI" id="CHEBI:18420"/>
    </cofactor>
</comment>
<protein>
    <recommendedName>
        <fullName evidence="5">Deoxyuridine 5'-triphosphate nucleotidohydrolase</fullName>
        <shortName evidence="5">dUTPase</shortName>
        <ecNumber evidence="5">3.6.1.23</ecNumber>
    </recommendedName>
    <alternativeName>
        <fullName evidence="5">dUTP pyrophosphatase</fullName>
    </alternativeName>
</protein>
<comment type="function">
    <text evidence="5">Involved in nucleotide metabolism via production of dUMP, the immediate precursor of thymidine nucleotides, and decreases the intracellular concentration of dUTP so that uracil cannot be incorporated into DNA.</text>
</comment>
<dbReference type="GO" id="GO:0046081">
    <property type="term" value="P:dUTP catabolic process"/>
    <property type="evidence" value="ECO:0007669"/>
    <property type="project" value="UniProtKB-UniRule"/>
</dbReference>
<dbReference type="Gene3D" id="2.70.40.10">
    <property type="match status" value="1"/>
</dbReference>
<dbReference type="GO" id="GO:0006226">
    <property type="term" value="P:dUMP biosynthetic process"/>
    <property type="evidence" value="ECO:0007669"/>
    <property type="project" value="UniProtKB-UniRule"/>
</dbReference>
<dbReference type="PANTHER" id="PTHR11241:SF0">
    <property type="entry name" value="DEOXYURIDINE 5'-TRIPHOSPHATE NUCLEOTIDOHYDROLASE"/>
    <property type="match status" value="1"/>
</dbReference>
<evidence type="ECO:0000259" key="6">
    <source>
        <dbReference type="Pfam" id="PF00692"/>
    </source>
</evidence>
<keyword evidence="5" id="KW-0460">Magnesium</keyword>
<dbReference type="GO" id="GO:0000287">
    <property type="term" value="F:magnesium ion binding"/>
    <property type="evidence" value="ECO:0007669"/>
    <property type="project" value="UniProtKB-UniRule"/>
</dbReference>
<evidence type="ECO:0000313" key="8">
    <source>
        <dbReference type="Proteomes" id="UP001566132"/>
    </source>
</evidence>
<dbReference type="Proteomes" id="UP001566132">
    <property type="component" value="Unassembled WGS sequence"/>
</dbReference>
<name>A0ABD1E6G9_HYPHA</name>
<dbReference type="InterPro" id="IPR029054">
    <property type="entry name" value="dUTPase-like"/>
</dbReference>
<accession>A0ABD1E6G9</accession>
<evidence type="ECO:0000313" key="7">
    <source>
        <dbReference type="EMBL" id="KAL1490263.1"/>
    </source>
</evidence>
<proteinExistence type="inferred from homology"/>
<sequence>MLPSTNAKAQIEDNSILKYIKTTPEIFDPIKASSRSAGFDLMSSNDYGIPSRNRNLVDTGLKIQLPSGCYGKIAPRSRLALKYFVDDGADVIDGDYRGKVKVVMFNYSEETCFY</sequence>
<dbReference type="GO" id="GO:0004170">
    <property type="term" value="F:dUTP diphosphatase activity"/>
    <property type="evidence" value="ECO:0007669"/>
    <property type="project" value="UniProtKB-UniRule"/>
</dbReference>
<evidence type="ECO:0000256" key="5">
    <source>
        <dbReference type="RuleBase" id="RU367024"/>
    </source>
</evidence>
<dbReference type="Pfam" id="PF00692">
    <property type="entry name" value="dUTPase"/>
    <property type="match status" value="1"/>
</dbReference>
<dbReference type="EMBL" id="JBDJPC010000010">
    <property type="protein sequence ID" value="KAL1490263.1"/>
    <property type="molecule type" value="Genomic_DNA"/>
</dbReference>
<dbReference type="CDD" id="cd07557">
    <property type="entry name" value="trimeric_dUTPase"/>
    <property type="match status" value="1"/>
</dbReference>
<comment type="pathway">
    <text evidence="1 5">Pyrimidine metabolism; dUMP biosynthesis; dUMP from dCTP (dUTP route): step 2/2.</text>
</comment>
<organism evidence="7 8">
    <name type="scientific">Hypothenemus hampei</name>
    <name type="common">Coffee berry borer</name>
    <dbReference type="NCBI Taxonomy" id="57062"/>
    <lineage>
        <taxon>Eukaryota</taxon>
        <taxon>Metazoa</taxon>
        <taxon>Ecdysozoa</taxon>
        <taxon>Arthropoda</taxon>
        <taxon>Hexapoda</taxon>
        <taxon>Insecta</taxon>
        <taxon>Pterygota</taxon>
        <taxon>Neoptera</taxon>
        <taxon>Endopterygota</taxon>
        <taxon>Coleoptera</taxon>
        <taxon>Polyphaga</taxon>
        <taxon>Cucujiformia</taxon>
        <taxon>Curculionidae</taxon>
        <taxon>Scolytinae</taxon>
        <taxon>Hypothenemus</taxon>
    </lineage>
</organism>
<evidence type="ECO:0000256" key="4">
    <source>
        <dbReference type="ARBA" id="ARBA00023080"/>
    </source>
</evidence>
<comment type="catalytic activity">
    <reaction evidence="5">
        <text>dUTP + H2O = dUMP + diphosphate + H(+)</text>
        <dbReference type="Rhea" id="RHEA:10248"/>
        <dbReference type="ChEBI" id="CHEBI:15377"/>
        <dbReference type="ChEBI" id="CHEBI:15378"/>
        <dbReference type="ChEBI" id="CHEBI:33019"/>
        <dbReference type="ChEBI" id="CHEBI:61555"/>
        <dbReference type="ChEBI" id="CHEBI:246422"/>
        <dbReference type="EC" id="3.6.1.23"/>
    </reaction>
</comment>
<dbReference type="InterPro" id="IPR033704">
    <property type="entry name" value="dUTPase_trimeric"/>
</dbReference>
<comment type="caution">
    <text evidence="7">The sequence shown here is derived from an EMBL/GenBank/DDBJ whole genome shotgun (WGS) entry which is preliminary data.</text>
</comment>
<keyword evidence="8" id="KW-1185">Reference proteome</keyword>
<dbReference type="EC" id="3.6.1.23" evidence="5"/>
<feature type="domain" description="dUTPase-like" evidence="6">
    <location>
        <begin position="29"/>
        <end position="111"/>
    </location>
</feature>
<gene>
    <name evidence="7" type="ORF">ABEB36_012987</name>
</gene>
<evidence type="ECO:0000256" key="1">
    <source>
        <dbReference type="ARBA" id="ARBA00005142"/>
    </source>
</evidence>
<dbReference type="SUPFAM" id="SSF51283">
    <property type="entry name" value="dUTPase-like"/>
    <property type="match status" value="1"/>
</dbReference>
<dbReference type="PANTHER" id="PTHR11241">
    <property type="entry name" value="DEOXYURIDINE 5'-TRIPHOSPHATE NUCLEOTIDOHYDROLASE"/>
    <property type="match status" value="1"/>
</dbReference>
<evidence type="ECO:0000256" key="2">
    <source>
        <dbReference type="ARBA" id="ARBA00006581"/>
    </source>
</evidence>
<keyword evidence="5" id="KW-0479">Metal-binding</keyword>
<dbReference type="InterPro" id="IPR036157">
    <property type="entry name" value="dUTPase-like_sf"/>
</dbReference>
<keyword evidence="4 5" id="KW-0546">Nucleotide metabolism</keyword>